<protein>
    <submittedName>
        <fullName evidence="2">Uncharacterized protein</fullName>
    </submittedName>
</protein>
<comment type="caution">
    <text evidence="2">The sequence shown here is derived from an EMBL/GenBank/DDBJ whole genome shotgun (WGS) entry which is preliminary data.</text>
</comment>
<accession>A0A9W7G5L6</accession>
<dbReference type="AlphaFoldDB" id="A0A9W7G5L6"/>
<evidence type="ECO:0000313" key="3">
    <source>
        <dbReference type="Proteomes" id="UP001165065"/>
    </source>
</evidence>
<proteinExistence type="predicted"/>
<dbReference type="EMBL" id="BRYA01000028">
    <property type="protein sequence ID" value="GMI33320.1"/>
    <property type="molecule type" value="Genomic_DNA"/>
</dbReference>
<dbReference type="Proteomes" id="UP001165065">
    <property type="component" value="Unassembled WGS sequence"/>
</dbReference>
<keyword evidence="3" id="KW-1185">Reference proteome</keyword>
<reference evidence="3" key="1">
    <citation type="journal article" date="2023" name="Commun. Biol.">
        <title>Genome analysis of Parmales, the sister group of diatoms, reveals the evolutionary specialization of diatoms from phago-mixotrophs to photoautotrophs.</title>
        <authorList>
            <person name="Ban H."/>
            <person name="Sato S."/>
            <person name="Yoshikawa S."/>
            <person name="Yamada K."/>
            <person name="Nakamura Y."/>
            <person name="Ichinomiya M."/>
            <person name="Sato N."/>
            <person name="Blanc-Mathieu R."/>
            <person name="Endo H."/>
            <person name="Kuwata A."/>
            <person name="Ogata H."/>
        </authorList>
    </citation>
    <scope>NUCLEOTIDE SEQUENCE [LARGE SCALE GENOMIC DNA]</scope>
</reference>
<feature type="region of interest" description="Disordered" evidence="1">
    <location>
        <begin position="97"/>
        <end position="142"/>
    </location>
</feature>
<gene>
    <name evidence="2" type="ORF">TrCOL_g2086</name>
</gene>
<evidence type="ECO:0000256" key="1">
    <source>
        <dbReference type="SAM" id="MobiDB-lite"/>
    </source>
</evidence>
<feature type="compositionally biased region" description="Polar residues" evidence="1">
    <location>
        <begin position="116"/>
        <end position="125"/>
    </location>
</feature>
<name>A0A9W7G5L6_9STRA</name>
<dbReference type="OrthoDB" id="49627at2759"/>
<evidence type="ECO:0000313" key="2">
    <source>
        <dbReference type="EMBL" id="GMI33320.1"/>
    </source>
</evidence>
<organism evidence="2 3">
    <name type="scientific">Triparma columacea</name>
    <dbReference type="NCBI Taxonomy" id="722753"/>
    <lineage>
        <taxon>Eukaryota</taxon>
        <taxon>Sar</taxon>
        <taxon>Stramenopiles</taxon>
        <taxon>Ochrophyta</taxon>
        <taxon>Bolidophyceae</taxon>
        <taxon>Parmales</taxon>
        <taxon>Triparmaceae</taxon>
        <taxon>Triparma</taxon>
    </lineage>
</organism>
<sequence length="241" mass="26348">MYEVGTLVTVKSRTWAGINKQGGVGKITSSTFTSCSVKYVLGGSDKDIPTEFVTPFEEEGKRDRVAVGQGEEREIVGGRGGARREGREQVFREVDVNDGGASPEKRVVKKKKKQPATPTASSEGEGTQGWGDEEQVGCKKKKKKKKKVEEEAVIEAKPITEVVLDKLSPPPQPMEPVNPLTSKFTTFLLRLMSGSDEIAISEIRQRWIEEGGMGGDEVEGLVGGMEQRNVVMVDEGMVYKI</sequence>